<dbReference type="PROSITE" id="PS50878">
    <property type="entry name" value="RT_POL"/>
    <property type="match status" value="1"/>
</dbReference>
<protein>
    <recommendedName>
        <fullName evidence="2">Reverse transcriptase domain-containing protein</fullName>
    </recommendedName>
</protein>
<dbReference type="PANTHER" id="PTHR33116">
    <property type="entry name" value="REVERSE TRANSCRIPTASE ZINC-BINDING DOMAIN-CONTAINING PROTEIN-RELATED-RELATED"/>
    <property type="match status" value="1"/>
</dbReference>
<name>A0A6L2P7C0_TANCI</name>
<dbReference type="PANTHER" id="PTHR33116:SF78">
    <property type="entry name" value="OS12G0587133 PROTEIN"/>
    <property type="match status" value="1"/>
</dbReference>
<feature type="domain" description="Reverse transcriptase" evidence="2">
    <location>
        <begin position="1"/>
        <end position="162"/>
    </location>
</feature>
<evidence type="ECO:0000259" key="2">
    <source>
        <dbReference type="PROSITE" id="PS50878"/>
    </source>
</evidence>
<accession>A0A6L2P7C0</accession>
<dbReference type="Pfam" id="PF00078">
    <property type="entry name" value="RVT_1"/>
    <property type="match status" value="1"/>
</dbReference>
<feature type="region of interest" description="Disordered" evidence="1">
    <location>
        <begin position="202"/>
        <end position="233"/>
    </location>
</feature>
<dbReference type="EMBL" id="BKCJ010010866">
    <property type="protein sequence ID" value="GEU93489.1"/>
    <property type="molecule type" value="Genomic_DNA"/>
</dbReference>
<sequence>MEQVGFSSKWRKWIISFLDSAYASILINGSPTKEFKIERGLRQGDSLSPFLFILVVEALNVAMLEAIDNNHFHGIKVRKDKIHVSHLQFADDALILGLSSEEVHSIASAIGCLASQFPYTYLGLPIGAKMSRCHNWEPLIDRFQKRLSKWKANSLSFGGLALDTPYEPSVSVNKTYDESYCDRLFATIREKKKNPEAVWPFAPAPPSGKPSSSSSSVFCTTSNERKQKSETLASEIDEEEVEAVWKDILARKGLPLDTPYKPSVSLNKADDESYCDRLFLTIHEKKKNPEAVWPFAPASPKKTNSRPRFRDHFGEKANKKIRSINRITYQDEVSRNKRIGYINKRREKNIQWFKEREARFGPAANNFLRHY</sequence>
<reference evidence="3" key="1">
    <citation type="journal article" date="2019" name="Sci. Rep.">
        <title>Draft genome of Tanacetum cinerariifolium, the natural source of mosquito coil.</title>
        <authorList>
            <person name="Yamashiro T."/>
            <person name="Shiraishi A."/>
            <person name="Satake H."/>
            <person name="Nakayama K."/>
        </authorList>
    </citation>
    <scope>NUCLEOTIDE SEQUENCE</scope>
</reference>
<gene>
    <name evidence="3" type="ORF">Tci_065467</name>
</gene>
<comment type="caution">
    <text evidence="3">The sequence shown here is derived from an EMBL/GenBank/DDBJ whole genome shotgun (WGS) entry which is preliminary data.</text>
</comment>
<organism evidence="3">
    <name type="scientific">Tanacetum cinerariifolium</name>
    <name type="common">Dalmatian daisy</name>
    <name type="synonym">Chrysanthemum cinerariifolium</name>
    <dbReference type="NCBI Taxonomy" id="118510"/>
    <lineage>
        <taxon>Eukaryota</taxon>
        <taxon>Viridiplantae</taxon>
        <taxon>Streptophyta</taxon>
        <taxon>Embryophyta</taxon>
        <taxon>Tracheophyta</taxon>
        <taxon>Spermatophyta</taxon>
        <taxon>Magnoliopsida</taxon>
        <taxon>eudicotyledons</taxon>
        <taxon>Gunneridae</taxon>
        <taxon>Pentapetalae</taxon>
        <taxon>asterids</taxon>
        <taxon>campanulids</taxon>
        <taxon>Asterales</taxon>
        <taxon>Asteraceae</taxon>
        <taxon>Asteroideae</taxon>
        <taxon>Anthemideae</taxon>
        <taxon>Anthemidinae</taxon>
        <taxon>Tanacetum</taxon>
    </lineage>
</organism>
<evidence type="ECO:0000313" key="3">
    <source>
        <dbReference type="EMBL" id="GEU93489.1"/>
    </source>
</evidence>
<evidence type="ECO:0000256" key="1">
    <source>
        <dbReference type="SAM" id="MobiDB-lite"/>
    </source>
</evidence>
<dbReference type="InterPro" id="IPR000477">
    <property type="entry name" value="RT_dom"/>
</dbReference>
<proteinExistence type="predicted"/>
<dbReference type="AlphaFoldDB" id="A0A6L2P7C0"/>